<dbReference type="AlphaFoldDB" id="A0A1I6QDB9"/>
<dbReference type="RefSeq" id="WP_092308904.1">
    <property type="nucleotide sequence ID" value="NZ_FOZV01000003.1"/>
</dbReference>
<feature type="chain" id="PRO_5011751394" evidence="1">
    <location>
        <begin position="26"/>
        <end position="194"/>
    </location>
</feature>
<keyword evidence="3" id="KW-1185">Reference proteome</keyword>
<evidence type="ECO:0000256" key="1">
    <source>
        <dbReference type="SAM" id="SignalP"/>
    </source>
</evidence>
<accession>A0A1I6QDB9</accession>
<sequence length="194" mass="21127">MITTLRKSAAGVAVAALVLATPVAAQTAFDGIPGLTHYGDVDGWQVKKLDSDDIWYGQACILFKDMTAGANPAQAVYRFEPGEEEVTISFRFPQLQSVRDRDAVDWGRLQPTEFQYVVNQNEVHDISGHIGFEYIDARTVYVELSLDADADAVNRMASSDQVGVAVRGQQGLGFPTGRATRAVGVARRCLASFR</sequence>
<dbReference type="Proteomes" id="UP000198788">
    <property type="component" value="Unassembled WGS sequence"/>
</dbReference>
<protein>
    <submittedName>
        <fullName evidence="2">Uncharacterized protein</fullName>
    </submittedName>
</protein>
<keyword evidence="1" id="KW-0732">Signal</keyword>
<feature type="signal peptide" evidence="1">
    <location>
        <begin position="1"/>
        <end position="25"/>
    </location>
</feature>
<organism evidence="2 3">
    <name type="scientific">Brevundimonas viscosa</name>
    <dbReference type="NCBI Taxonomy" id="871741"/>
    <lineage>
        <taxon>Bacteria</taxon>
        <taxon>Pseudomonadati</taxon>
        <taxon>Pseudomonadota</taxon>
        <taxon>Alphaproteobacteria</taxon>
        <taxon>Caulobacterales</taxon>
        <taxon>Caulobacteraceae</taxon>
        <taxon>Brevundimonas</taxon>
    </lineage>
</organism>
<reference evidence="3" key="1">
    <citation type="submission" date="2016-10" db="EMBL/GenBank/DDBJ databases">
        <authorList>
            <person name="Varghese N."/>
            <person name="Submissions S."/>
        </authorList>
    </citation>
    <scope>NUCLEOTIDE SEQUENCE [LARGE SCALE GENOMIC DNA]</scope>
    <source>
        <strain evidence="3">CGMCC 1.10683</strain>
    </source>
</reference>
<dbReference type="OrthoDB" id="5491415at2"/>
<proteinExistence type="predicted"/>
<gene>
    <name evidence="2" type="ORF">SAMN05192570_1690</name>
</gene>
<evidence type="ECO:0000313" key="2">
    <source>
        <dbReference type="EMBL" id="SFS50270.1"/>
    </source>
</evidence>
<dbReference type="EMBL" id="FOZV01000003">
    <property type="protein sequence ID" value="SFS50270.1"/>
    <property type="molecule type" value="Genomic_DNA"/>
</dbReference>
<evidence type="ECO:0000313" key="3">
    <source>
        <dbReference type="Proteomes" id="UP000198788"/>
    </source>
</evidence>
<name>A0A1I6QDB9_9CAUL</name>